<gene>
    <name evidence="2" type="ORF">H9848_03470</name>
</gene>
<dbReference type="EMBL" id="DXEN01000017">
    <property type="protein sequence ID" value="HIX85658.1"/>
    <property type="molecule type" value="Genomic_DNA"/>
</dbReference>
<dbReference type="InterPro" id="IPR018873">
    <property type="entry name" value="KilA-N_DNA-bd_domain"/>
</dbReference>
<reference evidence="2" key="1">
    <citation type="journal article" date="2021" name="PeerJ">
        <title>Extensive microbial diversity within the chicken gut microbiome revealed by metagenomics and culture.</title>
        <authorList>
            <person name="Gilroy R."/>
            <person name="Ravi A."/>
            <person name="Getino M."/>
            <person name="Pursley I."/>
            <person name="Horton D.L."/>
            <person name="Alikhan N.F."/>
            <person name="Baker D."/>
            <person name="Gharbi K."/>
            <person name="Hall N."/>
            <person name="Watson M."/>
            <person name="Adriaenssens E.M."/>
            <person name="Foster-Nyarko E."/>
            <person name="Jarju S."/>
            <person name="Secka A."/>
            <person name="Antonio M."/>
            <person name="Oren A."/>
            <person name="Chaudhuri R.R."/>
            <person name="La Ragione R."/>
            <person name="Hildebrand F."/>
            <person name="Pallen M.J."/>
        </authorList>
    </citation>
    <scope>NUCLEOTIDE SEQUENCE</scope>
    <source>
        <strain evidence="2">ChiHecec2B26-12326</strain>
    </source>
</reference>
<proteinExistence type="predicted"/>
<sequence length="187" mass="20973">MNKDIAKFSDVERAVVVIRGQQVILDSDVSALYGVETKRVNEAVKNNPDKFPEGYIFALSDEEWDALRSKNSTLKTGGRGEHTKYLPKAFTEKGLYMLATILKSPKATHTTIAIVETFAKIRKLSRAVAELSDTKDRTRQKSLMRQGGDILADLLDDETQVSDSETTLELNFAVLKLKHTVKRKSKE</sequence>
<name>A0A9D1XQD9_9BACT</name>
<dbReference type="Pfam" id="PF10543">
    <property type="entry name" value="ORF6N"/>
    <property type="match status" value="1"/>
</dbReference>
<accession>A0A9D1XQD9</accession>
<dbReference type="Proteomes" id="UP000823847">
    <property type="component" value="Unassembled WGS sequence"/>
</dbReference>
<feature type="domain" description="KilA-N DNA-binding" evidence="1">
    <location>
        <begin position="15"/>
        <end position="101"/>
    </location>
</feature>
<comment type="caution">
    <text evidence="2">The sequence shown here is derived from an EMBL/GenBank/DDBJ whole genome shotgun (WGS) entry which is preliminary data.</text>
</comment>
<reference evidence="2" key="2">
    <citation type="submission" date="2021-04" db="EMBL/GenBank/DDBJ databases">
        <authorList>
            <person name="Gilroy R."/>
        </authorList>
    </citation>
    <scope>NUCLEOTIDE SEQUENCE</scope>
    <source>
        <strain evidence="2">ChiHecec2B26-12326</strain>
    </source>
</reference>
<evidence type="ECO:0000259" key="1">
    <source>
        <dbReference type="Pfam" id="PF10543"/>
    </source>
</evidence>
<evidence type="ECO:0000313" key="2">
    <source>
        <dbReference type="EMBL" id="HIX85658.1"/>
    </source>
</evidence>
<protein>
    <submittedName>
        <fullName evidence="2">ORF6N domain-containing protein</fullName>
    </submittedName>
</protein>
<organism evidence="2 3">
    <name type="scientific">Candidatus Parabacteroides intestinigallinarum</name>
    <dbReference type="NCBI Taxonomy" id="2838722"/>
    <lineage>
        <taxon>Bacteria</taxon>
        <taxon>Pseudomonadati</taxon>
        <taxon>Bacteroidota</taxon>
        <taxon>Bacteroidia</taxon>
        <taxon>Bacteroidales</taxon>
        <taxon>Tannerellaceae</taxon>
        <taxon>Parabacteroides</taxon>
    </lineage>
</organism>
<evidence type="ECO:0000313" key="3">
    <source>
        <dbReference type="Proteomes" id="UP000823847"/>
    </source>
</evidence>
<dbReference type="AlphaFoldDB" id="A0A9D1XQD9"/>